<dbReference type="InterPro" id="IPR050534">
    <property type="entry name" value="Coronavir_polyprotein_1ab"/>
</dbReference>
<dbReference type="PANTHER" id="PTHR43788:SF8">
    <property type="entry name" value="DNA-BINDING PROTEIN SMUBP-2"/>
    <property type="match status" value="1"/>
</dbReference>
<dbReference type="Pfam" id="PF13604">
    <property type="entry name" value="AAA_30"/>
    <property type="match status" value="1"/>
</dbReference>
<dbReference type="SUPFAM" id="SSF52540">
    <property type="entry name" value="P-loop containing nucleoside triphosphate hydrolases"/>
    <property type="match status" value="1"/>
</dbReference>
<evidence type="ECO:0008006" key="3">
    <source>
        <dbReference type="Google" id="ProtNLM"/>
    </source>
</evidence>
<comment type="caution">
    <text evidence="1">The sequence shown here is derived from an EMBL/GenBank/DDBJ whole genome shotgun (WGS) entry which is preliminary data.</text>
</comment>
<dbReference type="CDD" id="cd17933">
    <property type="entry name" value="DEXSc_RecD-like"/>
    <property type="match status" value="1"/>
</dbReference>
<accession>A0A0N8PT65</accession>
<gene>
    <name evidence="1" type="ORF">SE17_02390</name>
</gene>
<protein>
    <recommendedName>
        <fullName evidence="3">UvrD-like helicase C-terminal domain-containing protein</fullName>
    </recommendedName>
</protein>
<keyword evidence="2" id="KW-1185">Reference proteome</keyword>
<dbReference type="Gene3D" id="3.40.50.300">
    <property type="entry name" value="P-loop containing nucleotide triphosphate hydrolases"/>
    <property type="match status" value="1"/>
</dbReference>
<dbReference type="PANTHER" id="PTHR43788">
    <property type="entry name" value="DNA2/NAM7 HELICASE FAMILY MEMBER"/>
    <property type="match status" value="1"/>
</dbReference>
<dbReference type="AlphaFoldDB" id="A0A0N8PT65"/>
<evidence type="ECO:0000313" key="1">
    <source>
        <dbReference type="EMBL" id="KPV54661.1"/>
    </source>
</evidence>
<sequence>MHHLTLRVAWHDNRWNGTICRAPSLNGFCLDLPRIRETRNDAAEDADAGTPWAELDAPRLPPCISEGGGFMSEHEWIRTFNHPYRDMTKAQATHGCLKTMHIKVPSFASFAVPFKWMLLENQDDIEEAQPSPLPIDDKSPFNSAWVFGRHRQEALIDLFFNRLTPARSLVFFYTKSGHPIGDSINRLIVGVGRILTVSPTKFYDTTGDHTYPMWDRIIRHSIRPDGNDGLLLPYHEYLEPTGDPDEDARRQQLLTEIAVAVDPAHINDFSYASELTTPDVALASLVRCLEAVRLVKSHGIASGPWDQREDWLNEQIAASWADRGAFPGLGSALEALGMRLGTALSLELLSSGALKSDDDPWPLVDAIFRGQQPPPQRAYNADLAAVRATWANMSDDRRNLLKLLSRFGLTAAQARRWFDPTKRAEATQTSIADGDILENPYRIAETDLGEITDPAVSIEVIDRGVMPDSTIAARHPLAAPTAVGSANDPRRVRAAFVDVLRTAALSGDTLLSVIEAQKRVEELPLAKPLVIPADWVNGNEASLAGVVETLNILVDTNAEKYVPAFQLSEYKQCEQRLEKVLAARARAPLASLGADWATLLTAAIAASGGKIDEANDQHVTARAEQVEALERITTRKLSALVGRAGTGKTSVLGALLRCEPLVRGGILLLAPTGKARVRLSNAAGGEAMTIAQFLYRLDRYDGARQRSLLTGKKVYAQERTVVIDECSMLTENDLLAVLNALDMAHVQRVILVGDPNQLPPIGAGRPFADFVAYLEA</sequence>
<dbReference type="EMBL" id="LJCR01000026">
    <property type="protein sequence ID" value="KPV54661.1"/>
    <property type="molecule type" value="Genomic_DNA"/>
</dbReference>
<proteinExistence type="predicted"/>
<name>A0A0N8PT65_9CHLR</name>
<feature type="non-terminal residue" evidence="1">
    <location>
        <position position="776"/>
    </location>
</feature>
<dbReference type="Proteomes" id="UP000050509">
    <property type="component" value="Unassembled WGS sequence"/>
</dbReference>
<evidence type="ECO:0000313" key="2">
    <source>
        <dbReference type="Proteomes" id="UP000050509"/>
    </source>
</evidence>
<dbReference type="GO" id="GO:0043139">
    <property type="term" value="F:5'-3' DNA helicase activity"/>
    <property type="evidence" value="ECO:0007669"/>
    <property type="project" value="TreeGrafter"/>
</dbReference>
<reference evidence="1 2" key="1">
    <citation type="submission" date="2015-09" db="EMBL/GenBank/DDBJ databases">
        <title>Draft genome sequence of Kouleothrix aurantiaca JCM 19913.</title>
        <authorList>
            <person name="Hemp J."/>
        </authorList>
    </citation>
    <scope>NUCLEOTIDE SEQUENCE [LARGE SCALE GENOMIC DNA]</scope>
    <source>
        <strain evidence="1 2">COM-B</strain>
    </source>
</reference>
<organism evidence="1 2">
    <name type="scientific">Kouleothrix aurantiaca</name>
    <dbReference type="NCBI Taxonomy" id="186479"/>
    <lineage>
        <taxon>Bacteria</taxon>
        <taxon>Bacillati</taxon>
        <taxon>Chloroflexota</taxon>
        <taxon>Chloroflexia</taxon>
        <taxon>Chloroflexales</taxon>
        <taxon>Roseiflexineae</taxon>
        <taxon>Roseiflexaceae</taxon>
        <taxon>Kouleothrix</taxon>
    </lineage>
</organism>
<dbReference type="InterPro" id="IPR027417">
    <property type="entry name" value="P-loop_NTPase"/>
</dbReference>